<proteinExistence type="predicted"/>
<gene>
    <name evidence="1" type="ORF">Pmani_021677</name>
</gene>
<dbReference type="AlphaFoldDB" id="A0AAE1U523"/>
<name>A0AAE1U523_9EUCA</name>
<organism evidence="1 2">
    <name type="scientific">Petrolisthes manimaculis</name>
    <dbReference type="NCBI Taxonomy" id="1843537"/>
    <lineage>
        <taxon>Eukaryota</taxon>
        <taxon>Metazoa</taxon>
        <taxon>Ecdysozoa</taxon>
        <taxon>Arthropoda</taxon>
        <taxon>Crustacea</taxon>
        <taxon>Multicrustacea</taxon>
        <taxon>Malacostraca</taxon>
        <taxon>Eumalacostraca</taxon>
        <taxon>Eucarida</taxon>
        <taxon>Decapoda</taxon>
        <taxon>Pleocyemata</taxon>
        <taxon>Anomura</taxon>
        <taxon>Galatheoidea</taxon>
        <taxon>Porcellanidae</taxon>
        <taxon>Petrolisthes</taxon>
    </lineage>
</organism>
<evidence type="ECO:0000313" key="1">
    <source>
        <dbReference type="EMBL" id="KAK4306500.1"/>
    </source>
</evidence>
<sequence>MTSCPFISLPPTFQQYDSYETGVWPRGIPDQHNTVLYISCLFKIECQIKHPATTTTNGLNPEKEVMGRGGGCSRFREQVAGLGRLWESWTEAEQVVVVYSLLRRLPPVPARFLLNLLTHAHQADPSPHDLAHAEAAANDP</sequence>
<evidence type="ECO:0000313" key="2">
    <source>
        <dbReference type="Proteomes" id="UP001292094"/>
    </source>
</evidence>
<comment type="caution">
    <text evidence="1">The sequence shown here is derived from an EMBL/GenBank/DDBJ whole genome shotgun (WGS) entry which is preliminary data.</text>
</comment>
<accession>A0AAE1U523</accession>
<reference evidence="1" key="1">
    <citation type="submission" date="2023-11" db="EMBL/GenBank/DDBJ databases">
        <title>Genome assemblies of two species of porcelain crab, Petrolisthes cinctipes and Petrolisthes manimaculis (Anomura: Porcellanidae).</title>
        <authorList>
            <person name="Angst P."/>
        </authorList>
    </citation>
    <scope>NUCLEOTIDE SEQUENCE</scope>
    <source>
        <strain evidence="1">PB745_02</strain>
        <tissue evidence="1">Gill</tissue>
    </source>
</reference>
<keyword evidence="2" id="KW-1185">Reference proteome</keyword>
<dbReference type="Proteomes" id="UP001292094">
    <property type="component" value="Unassembled WGS sequence"/>
</dbReference>
<dbReference type="EMBL" id="JAWZYT010002119">
    <property type="protein sequence ID" value="KAK4306500.1"/>
    <property type="molecule type" value="Genomic_DNA"/>
</dbReference>
<feature type="non-terminal residue" evidence="1">
    <location>
        <position position="1"/>
    </location>
</feature>
<protein>
    <submittedName>
        <fullName evidence="1">Uncharacterized protein</fullName>
    </submittedName>
</protein>